<dbReference type="AlphaFoldDB" id="A0A158IJ75"/>
<proteinExistence type="predicted"/>
<dbReference type="Pfam" id="PF00535">
    <property type="entry name" value="Glycos_transf_2"/>
    <property type="match status" value="1"/>
</dbReference>
<evidence type="ECO:0000313" key="3">
    <source>
        <dbReference type="Proteomes" id="UP000054977"/>
    </source>
</evidence>
<dbReference type="Proteomes" id="UP000054977">
    <property type="component" value="Unassembled WGS sequence"/>
</dbReference>
<accession>A0A158IJ75</accession>
<evidence type="ECO:0000313" key="2">
    <source>
        <dbReference type="EMBL" id="SAL56557.1"/>
    </source>
</evidence>
<dbReference type="GO" id="GO:0016740">
    <property type="term" value="F:transferase activity"/>
    <property type="evidence" value="ECO:0007669"/>
    <property type="project" value="UniProtKB-KW"/>
</dbReference>
<comment type="caution">
    <text evidence="2">The sequence shown here is derived from an EMBL/GenBank/DDBJ whole genome shotgun (WGS) entry which is preliminary data.</text>
</comment>
<dbReference type="InterPro" id="IPR001173">
    <property type="entry name" value="Glyco_trans_2-like"/>
</dbReference>
<organism evidence="2 3">
    <name type="scientific">Caballeronia humi</name>
    <dbReference type="NCBI Taxonomy" id="326474"/>
    <lineage>
        <taxon>Bacteria</taxon>
        <taxon>Pseudomonadati</taxon>
        <taxon>Pseudomonadota</taxon>
        <taxon>Betaproteobacteria</taxon>
        <taxon>Burkholderiales</taxon>
        <taxon>Burkholderiaceae</taxon>
        <taxon>Caballeronia</taxon>
    </lineage>
</organism>
<sequence length="315" mass="35451">MNDTVGIIIRTKNRPVFLRRALKSVQEQTLGRWKIALVNDGGEPGIVESIVASMPEPTRQRIELLHHAESVGRSEAGNAGFRALDTNYIAVLDDDDTWHPAFLETCMRTLADMRGRVNTVKGVAARLHMVSEKIVGGRIDLLEVSDFRPEIAHPDILSLDEMLRENFLGLCGVVLDRQAVIEAGGLFARDLSVFEDWDLYLRLMTRWDIAGIEQRLANYHFRFTETDSDLGNCVVAQQADMLLHRQLLLNRWLRQSLQTRGHGQYANARRHFVTLANQDAALLNTTAQSIDMVKDGLIAVAKTVMQMQERLSAGH</sequence>
<keyword evidence="2" id="KW-0808">Transferase</keyword>
<dbReference type="STRING" id="326474.AWB65_04913"/>
<dbReference type="SUPFAM" id="SSF53448">
    <property type="entry name" value="Nucleotide-diphospho-sugar transferases"/>
    <property type="match status" value="1"/>
</dbReference>
<dbReference type="OrthoDB" id="9781367at2"/>
<protein>
    <submittedName>
        <fullName evidence="2">Glycosyl transferase family protein</fullName>
    </submittedName>
</protein>
<dbReference type="RefSeq" id="WP_087669611.1">
    <property type="nucleotide sequence ID" value="NZ_FCNW02000034.1"/>
</dbReference>
<dbReference type="EMBL" id="FCNW02000034">
    <property type="protein sequence ID" value="SAL56557.1"/>
    <property type="molecule type" value="Genomic_DNA"/>
</dbReference>
<dbReference type="PANTHER" id="PTHR43685">
    <property type="entry name" value="GLYCOSYLTRANSFERASE"/>
    <property type="match status" value="1"/>
</dbReference>
<dbReference type="CDD" id="cd00761">
    <property type="entry name" value="Glyco_tranf_GTA_type"/>
    <property type="match status" value="1"/>
</dbReference>
<evidence type="ECO:0000259" key="1">
    <source>
        <dbReference type="Pfam" id="PF00535"/>
    </source>
</evidence>
<dbReference type="PANTHER" id="PTHR43685:SF11">
    <property type="entry name" value="GLYCOSYLTRANSFERASE TAGX-RELATED"/>
    <property type="match status" value="1"/>
</dbReference>
<dbReference type="InterPro" id="IPR050834">
    <property type="entry name" value="Glycosyltransf_2"/>
</dbReference>
<feature type="domain" description="Glycosyltransferase 2-like" evidence="1">
    <location>
        <begin position="7"/>
        <end position="112"/>
    </location>
</feature>
<dbReference type="Gene3D" id="3.90.550.10">
    <property type="entry name" value="Spore Coat Polysaccharide Biosynthesis Protein SpsA, Chain A"/>
    <property type="match status" value="1"/>
</dbReference>
<keyword evidence="3" id="KW-1185">Reference proteome</keyword>
<dbReference type="InterPro" id="IPR029044">
    <property type="entry name" value="Nucleotide-diphossugar_trans"/>
</dbReference>
<gene>
    <name evidence="2" type="ORF">AWB65_04913</name>
</gene>
<reference evidence="2" key="1">
    <citation type="submission" date="2016-01" db="EMBL/GenBank/DDBJ databases">
        <authorList>
            <person name="Peeters C."/>
        </authorList>
    </citation>
    <scope>NUCLEOTIDE SEQUENCE [LARGE SCALE GENOMIC DNA]</scope>
    <source>
        <strain evidence="2">LMG 22934</strain>
    </source>
</reference>
<name>A0A158IJ75_9BURK</name>